<dbReference type="GO" id="GO:0043190">
    <property type="term" value="C:ATP-binding cassette (ABC) transporter complex"/>
    <property type="evidence" value="ECO:0007669"/>
    <property type="project" value="InterPro"/>
</dbReference>
<dbReference type="PROSITE" id="PS51318">
    <property type="entry name" value="TAT"/>
    <property type="match status" value="1"/>
</dbReference>
<dbReference type="GO" id="GO:0030288">
    <property type="term" value="C:outer membrane-bounded periplasmic space"/>
    <property type="evidence" value="ECO:0007669"/>
    <property type="project" value="UniProtKB-ARBA"/>
</dbReference>
<dbReference type="InterPro" id="IPR006311">
    <property type="entry name" value="TAT_signal"/>
</dbReference>
<dbReference type="GO" id="GO:1904680">
    <property type="term" value="F:peptide transmembrane transporter activity"/>
    <property type="evidence" value="ECO:0007669"/>
    <property type="project" value="TreeGrafter"/>
</dbReference>
<feature type="domain" description="Solute-binding protein family 5" evidence="3">
    <location>
        <begin position="93"/>
        <end position="427"/>
    </location>
</feature>
<comment type="similarity">
    <text evidence="2">Belongs to the bacterial solute-binding protein 5 family.</text>
</comment>
<sequence length="527" mass="56942">MTTGQNGFGSSLTRRTALLGLAAAGAATLGGFARPGIARAATPVRGGTLRFGLAGANTTDSLDPGLAWDDFMMLLTNGGLRNNLVELAPDGSPVPELAESWEASPDARVWLFRLRRGVEFHNGQSFTANDALASIRHHIRDDATSLSKSVLSQISEVVAEDSHTLRITLAQGNADLAILLSDYHLGMMPALPDGSVDWQSGIGTGGYKLEMFEPGVKAMGTRFANYWKTGRAHADSVELIAINDASARQAALMSGAVDVINRVDLKTLEFFSRAPNVRIDEVQGYQHATLPMRVTSAPFSDVNVRLALKHAVNREQWVKAILQGHGSVGNDHPIGRTQKYFNADLEQRSHDPDKARYHLKQAGLDRLAVDLSTSDAAFAGAVDAAVLMQNSAAEAGIDITAIREPSDGYWSSVWAKKPFCACYWAGRPTADGIFSLIYAKGASFGDTDWDNARFNSILTEARGTLDEALRAEMYGELQAIVRDDAGTIVPMFMNFVNGTSDRVGMPEARNAELALDGMKALERWWIS</sequence>
<proteinExistence type="inferred from homology"/>
<dbReference type="CDD" id="cd08503">
    <property type="entry name" value="PBP2_NikA_DppA_OppA_like_17"/>
    <property type="match status" value="1"/>
</dbReference>
<dbReference type="EMBL" id="CP076361">
    <property type="protein sequence ID" value="QWK91600.1"/>
    <property type="molecule type" value="Genomic_DNA"/>
</dbReference>
<dbReference type="InterPro" id="IPR030678">
    <property type="entry name" value="Peptide/Ni-bd"/>
</dbReference>
<dbReference type="SUPFAM" id="SSF53850">
    <property type="entry name" value="Periplasmic binding protein-like II"/>
    <property type="match status" value="1"/>
</dbReference>
<dbReference type="Gene3D" id="3.10.105.10">
    <property type="entry name" value="Dipeptide-binding Protein, Domain 3"/>
    <property type="match status" value="1"/>
</dbReference>
<evidence type="ECO:0000313" key="4">
    <source>
        <dbReference type="EMBL" id="QWK91600.1"/>
    </source>
</evidence>
<dbReference type="KEGG" id="gfu:KM031_06905"/>
<dbReference type="GO" id="GO:0015833">
    <property type="term" value="P:peptide transport"/>
    <property type="evidence" value="ECO:0007669"/>
    <property type="project" value="TreeGrafter"/>
</dbReference>
<protein>
    <submittedName>
        <fullName evidence="4">ABC transporter substrate-binding protein</fullName>
    </submittedName>
</protein>
<dbReference type="Proteomes" id="UP000679352">
    <property type="component" value="Chromosome"/>
</dbReference>
<keyword evidence="5" id="KW-1185">Reference proteome</keyword>
<reference evidence="4" key="1">
    <citation type="submission" date="2021-06" db="EMBL/GenBank/DDBJ databases">
        <title>Direct submission.</title>
        <authorList>
            <person name="Lee C.-S."/>
            <person name="Jin L."/>
        </authorList>
    </citation>
    <scope>NUCLEOTIDE SEQUENCE</scope>
    <source>
        <strain evidence="4">Con5</strain>
    </source>
</reference>
<organism evidence="4 5">
    <name type="scientific">Gemmobacter fulvus</name>
    <dbReference type="NCBI Taxonomy" id="2840474"/>
    <lineage>
        <taxon>Bacteria</taxon>
        <taxon>Pseudomonadati</taxon>
        <taxon>Pseudomonadota</taxon>
        <taxon>Alphaproteobacteria</taxon>
        <taxon>Rhodobacterales</taxon>
        <taxon>Paracoccaceae</taxon>
        <taxon>Gemmobacter</taxon>
    </lineage>
</organism>
<evidence type="ECO:0000256" key="1">
    <source>
        <dbReference type="ARBA" id="ARBA00004418"/>
    </source>
</evidence>
<comment type="subcellular location">
    <subcellularLocation>
        <location evidence="1">Periplasm</location>
    </subcellularLocation>
</comment>
<evidence type="ECO:0000256" key="2">
    <source>
        <dbReference type="ARBA" id="ARBA00005695"/>
    </source>
</evidence>
<dbReference type="Gene3D" id="3.90.76.10">
    <property type="entry name" value="Dipeptide-binding Protein, Domain 1"/>
    <property type="match status" value="1"/>
</dbReference>
<dbReference type="Gene3D" id="3.40.190.10">
    <property type="entry name" value="Periplasmic binding protein-like II"/>
    <property type="match status" value="1"/>
</dbReference>
<dbReference type="PANTHER" id="PTHR30290">
    <property type="entry name" value="PERIPLASMIC BINDING COMPONENT OF ABC TRANSPORTER"/>
    <property type="match status" value="1"/>
</dbReference>
<name>A0A975P842_9RHOB</name>
<dbReference type="InterPro" id="IPR000914">
    <property type="entry name" value="SBP_5_dom"/>
</dbReference>
<dbReference type="InterPro" id="IPR039424">
    <property type="entry name" value="SBP_5"/>
</dbReference>
<dbReference type="Pfam" id="PF00496">
    <property type="entry name" value="SBP_bac_5"/>
    <property type="match status" value="1"/>
</dbReference>
<dbReference type="PIRSF" id="PIRSF002741">
    <property type="entry name" value="MppA"/>
    <property type="match status" value="1"/>
</dbReference>
<gene>
    <name evidence="4" type="ORF">KM031_06905</name>
</gene>
<dbReference type="RefSeq" id="WP_215503790.1">
    <property type="nucleotide sequence ID" value="NZ_CP076361.1"/>
</dbReference>
<accession>A0A975P842</accession>
<evidence type="ECO:0000313" key="5">
    <source>
        <dbReference type="Proteomes" id="UP000679352"/>
    </source>
</evidence>
<evidence type="ECO:0000259" key="3">
    <source>
        <dbReference type="Pfam" id="PF00496"/>
    </source>
</evidence>
<dbReference type="AlphaFoldDB" id="A0A975P842"/>